<dbReference type="Proteomes" id="UP000003577">
    <property type="component" value="Unassembled WGS sequence"/>
</dbReference>
<dbReference type="AlphaFoldDB" id="A5KQT9"/>
<protein>
    <submittedName>
        <fullName evidence="1">Uncharacterized protein</fullName>
    </submittedName>
</protein>
<dbReference type="PaxDb" id="411460-RUMTOR_02630"/>
<sequence>MSPIEQENSFLKRLLLVIFKRILEKRVSFI</sequence>
<reference evidence="1 2" key="2">
    <citation type="submission" date="2007-04" db="EMBL/GenBank/DDBJ databases">
        <title>Draft genome sequence of Ruminococcus torques (ATCC 27756).</title>
        <authorList>
            <person name="Sudarsanam P."/>
            <person name="Ley R."/>
            <person name="Guruge J."/>
            <person name="Turnbaugh P.J."/>
            <person name="Mahowald M."/>
            <person name="Liep D."/>
            <person name="Gordon J."/>
        </authorList>
    </citation>
    <scope>NUCLEOTIDE SEQUENCE [LARGE SCALE GENOMIC DNA]</scope>
    <source>
        <strain evidence="1 2">ATCC 27756</strain>
    </source>
</reference>
<reference evidence="1 2" key="1">
    <citation type="submission" date="2007-03" db="EMBL/GenBank/DDBJ databases">
        <authorList>
            <person name="Fulton L."/>
            <person name="Clifton S."/>
            <person name="Fulton B."/>
            <person name="Xu J."/>
            <person name="Minx P."/>
            <person name="Pepin K.H."/>
            <person name="Johnson M."/>
            <person name="Thiruvilangam P."/>
            <person name="Bhonagiri V."/>
            <person name="Nash W.E."/>
            <person name="Mardis E.R."/>
            <person name="Wilson R.K."/>
        </authorList>
    </citation>
    <scope>NUCLEOTIDE SEQUENCE [LARGE SCALE GENOMIC DNA]</scope>
    <source>
        <strain evidence="1 2">ATCC 27756</strain>
    </source>
</reference>
<evidence type="ECO:0000313" key="2">
    <source>
        <dbReference type="Proteomes" id="UP000003577"/>
    </source>
</evidence>
<gene>
    <name evidence="1" type="ORF">RUMTOR_02630</name>
</gene>
<name>A5KQT9_9FIRM</name>
<organism evidence="1 2">
    <name type="scientific">[Ruminococcus] torques ATCC 27756</name>
    <dbReference type="NCBI Taxonomy" id="411460"/>
    <lineage>
        <taxon>Bacteria</taxon>
        <taxon>Bacillati</taxon>
        <taxon>Bacillota</taxon>
        <taxon>Clostridia</taxon>
        <taxon>Lachnospirales</taxon>
        <taxon>Lachnospiraceae</taxon>
        <taxon>Mediterraneibacter</taxon>
    </lineage>
</organism>
<dbReference type="HOGENOM" id="CLU_3405244_0_0_9"/>
<accession>A5KQT9</accession>
<dbReference type="EMBL" id="AAVP02000019">
    <property type="protein sequence ID" value="EDK23184.1"/>
    <property type="molecule type" value="Genomic_DNA"/>
</dbReference>
<proteinExistence type="predicted"/>
<evidence type="ECO:0000313" key="1">
    <source>
        <dbReference type="EMBL" id="EDK23184.1"/>
    </source>
</evidence>
<comment type="caution">
    <text evidence="1">The sequence shown here is derived from an EMBL/GenBank/DDBJ whole genome shotgun (WGS) entry which is preliminary data.</text>
</comment>